<dbReference type="InterPro" id="IPR050203">
    <property type="entry name" value="Trp-tRNA_synthetase"/>
</dbReference>
<dbReference type="EC" id="6.1.1.2" evidence="3"/>
<dbReference type="PROSITE" id="PS00178">
    <property type="entry name" value="AA_TRNA_LIGASE_I"/>
    <property type="match status" value="1"/>
</dbReference>
<dbReference type="OMA" id="GWGQFKP"/>
<dbReference type="InterPro" id="IPR014729">
    <property type="entry name" value="Rossmann-like_a/b/a_fold"/>
</dbReference>
<dbReference type="FunFam" id="3.40.50.620:FF:000082">
    <property type="entry name" value="MSW1p Mitochondrial tryptophanyl-tRNA synthetase"/>
    <property type="match status" value="1"/>
</dbReference>
<dbReference type="Pfam" id="PF00579">
    <property type="entry name" value="tRNA-synt_1b"/>
    <property type="match status" value="1"/>
</dbReference>
<dbReference type="Ensembl" id="ENSHCOT00000010400.1">
    <property type="protein sequence ID" value="ENSHCOP00000002443.1"/>
    <property type="gene ID" value="ENSHCOG00000003597.1"/>
</dbReference>
<name>A0A3Q2XE46_HIPCM</name>
<reference evidence="15" key="1">
    <citation type="submission" date="2025-08" db="UniProtKB">
        <authorList>
            <consortium name="Ensembl"/>
        </authorList>
    </citation>
    <scope>IDENTIFICATION</scope>
</reference>
<evidence type="ECO:0000256" key="12">
    <source>
        <dbReference type="ARBA" id="ARBA00069760"/>
    </source>
</evidence>
<evidence type="ECO:0000313" key="16">
    <source>
        <dbReference type="Proteomes" id="UP000264820"/>
    </source>
</evidence>
<dbReference type="PANTHER" id="PTHR43766">
    <property type="entry name" value="TRYPTOPHAN--TRNA LIGASE, MITOCHONDRIAL"/>
    <property type="match status" value="1"/>
</dbReference>
<dbReference type="InterPro" id="IPR024109">
    <property type="entry name" value="Trp-tRNA-ligase_bac-type"/>
</dbReference>
<dbReference type="InterPro" id="IPR002305">
    <property type="entry name" value="aa-tRNA-synth_Ic"/>
</dbReference>
<accession>A0A3Q2XE46</accession>
<dbReference type="Proteomes" id="UP000264820">
    <property type="component" value="Unplaced"/>
</dbReference>
<evidence type="ECO:0000256" key="6">
    <source>
        <dbReference type="ARBA" id="ARBA00022840"/>
    </source>
</evidence>
<dbReference type="Gene3D" id="3.40.50.620">
    <property type="entry name" value="HUPs"/>
    <property type="match status" value="1"/>
</dbReference>
<evidence type="ECO:0000256" key="14">
    <source>
        <dbReference type="RuleBase" id="RU363036"/>
    </source>
</evidence>
<dbReference type="GO" id="GO:0005759">
    <property type="term" value="C:mitochondrial matrix"/>
    <property type="evidence" value="ECO:0007669"/>
    <property type="project" value="UniProtKB-SubCell"/>
</dbReference>
<organism evidence="15 16">
    <name type="scientific">Hippocampus comes</name>
    <name type="common">Tiger tail seahorse</name>
    <dbReference type="NCBI Taxonomy" id="109280"/>
    <lineage>
        <taxon>Eukaryota</taxon>
        <taxon>Metazoa</taxon>
        <taxon>Chordata</taxon>
        <taxon>Craniata</taxon>
        <taxon>Vertebrata</taxon>
        <taxon>Euteleostomi</taxon>
        <taxon>Actinopterygii</taxon>
        <taxon>Neopterygii</taxon>
        <taxon>Teleostei</taxon>
        <taxon>Neoteleostei</taxon>
        <taxon>Acanthomorphata</taxon>
        <taxon>Syngnathiaria</taxon>
        <taxon>Syngnathiformes</taxon>
        <taxon>Syngnathoidei</taxon>
        <taxon>Syngnathidae</taxon>
        <taxon>Hippocampus</taxon>
    </lineage>
</organism>
<keyword evidence="5 14" id="KW-0547">Nucleotide-binding</keyword>
<sequence length="398" mass="44042">MRKVTYTFAPCFRTFSRNRSSFVWQCHRAVTSAGGEGQAQTRCGGNVSILNLDRRAFKKKKKAASRSPSTAARRVFSGIQPTGVPHLGNYLGTLDNWVTLQERYPSVLYSVADLHAVTRPQDPRALRTNTLDMVASLLACGVDPRKAVLFQQSQVPEHAELSWILGCLTSMPRLRHLPQWKIKSKQKNEGSVGLYTYPVLQAADILLYKSTHVPVGEDQVQHLELAQDLARIFNRRYGHPVFPQPRALLGSARKVKSLRDPSSKMSKSDGQTMATIYITDTPDDIALKIRRAVTDFTSEVTYDPEARPGVSNLVGIHAAAAAIGVDEAVSLARGLDTAAYKGLVAEVLVQRLAPVRQRLLRLKAERSHLEAVLDEGRRRAGELAAPTLQQVRRLVGFC</sequence>
<keyword evidence="4 14" id="KW-0436">Ligase</keyword>
<comment type="catalytic activity">
    <reaction evidence="10">
        <text>tRNA(Trp) + L-tryptophan + ATP = L-tryptophyl-tRNA(Trp) + AMP + diphosphate + H(+)</text>
        <dbReference type="Rhea" id="RHEA:24080"/>
        <dbReference type="Rhea" id="RHEA-COMP:9671"/>
        <dbReference type="Rhea" id="RHEA-COMP:9705"/>
        <dbReference type="ChEBI" id="CHEBI:15378"/>
        <dbReference type="ChEBI" id="CHEBI:30616"/>
        <dbReference type="ChEBI" id="CHEBI:33019"/>
        <dbReference type="ChEBI" id="CHEBI:57912"/>
        <dbReference type="ChEBI" id="CHEBI:78442"/>
        <dbReference type="ChEBI" id="CHEBI:78535"/>
        <dbReference type="ChEBI" id="CHEBI:456215"/>
        <dbReference type="EC" id="6.1.1.2"/>
    </reaction>
</comment>
<evidence type="ECO:0000256" key="9">
    <source>
        <dbReference type="ARBA" id="ARBA00030268"/>
    </source>
</evidence>
<evidence type="ECO:0000256" key="8">
    <source>
        <dbReference type="ARBA" id="ARBA00023146"/>
    </source>
</evidence>
<dbReference type="SUPFAM" id="SSF52374">
    <property type="entry name" value="Nucleotidylyl transferase"/>
    <property type="match status" value="1"/>
</dbReference>
<dbReference type="PANTHER" id="PTHR43766:SF1">
    <property type="entry name" value="TRYPTOPHAN--TRNA LIGASE, MITOCHONDRIAL"/>
    <property type="match status" value="1"/>
</dbReference>
<dbReference type="Gene3D" id="1.10.240.10">
    <property type="entry name" value="Tyrosyl-Transfer RNA Synthetase"/>
    <property type="match status" value="1"/>
</dbReference>
<evidence type="ECO:0000256" key="7">
    <source>
        <dbReference type="ARBA" id="ARBA00022917"/>
    </source>
</evidence>
<keyword evidence="8 14" id="KW-0030">Aminoacyl-tRNA synthetase</keyword>
<dbReference type="GO" id="GO:0070183">
    <property type="term" value="P:mitochondrial tryptophanyl-tRNA aminoacylation"/>
    <property type="evidence" value="ECO:0007669"/>
    <property type="project" value="TreeGrafter"/>
</dbReference>
<dbReference type="GO" id="GO:0004830">
    <property type="term" value="F:tryptophan-tRNA ligase activity"/>
    <property type="evidence" value="ECO:0007669"/>
    <property type="project" value="UniProtKB-EC"/>
</dbReference>
<dbReference type="PRINTS" id="PR01039">
    <property type="entry name" value="TRNASYNTHTRP"/>
</dbReference>
<evidence type="ECO:0000256" key="11">
    <source>
        <dbReference type="ARBA" id="ARBA00059972"/>
    </source>
</evidence>
<evidence type="ECO:0000313" key="15">
    <source>
        <dbReference type="Ensembl" id="ENSHCOP00000002443.1"/>
    </source>
</evidence>
<evidence type="ECO:0000256" key="13">
    <source>
        <dbReference type="ARBA" id="ARBA00080951"/>
    </source>
</evidence>
<evidence type="ECO:0000256" key="5">
    <source>
        <dbReference type="ARBA" id="ARBA00022741"/>
    </source>
</evidence>
<dbReference type="HAMAP" id="MF_00140_B">
    <property type="entry name" value="Trp_tRNA_synth_B"/>
    <property type="match status" value="1"/>
</dbReference>
<evidence type="ECO:0000256" key="3">
    <source>
        <dbReference type="ARBA" id="ARBA00013161"/>
    </source>
</evidence>
<keyword evidence="16" id="KW-1185">Reference proteome</keyword>
<dbReference type="NCBIfam" id="TIGR00233">
    <property type="entry name" value="trpS"/>
    <property type="match status" value="1"/>
</dbReference>
<evidence type="ECO:0000256" key="4">
    <source>
        <dbReference type="ARBA" id="ARBA00022598"/>
    </source>
</evidence>
<dbReference type="GO" id="GO:0005524">
    <property type="term" value="F:ATP binding"/>
    <property type="evidence" value="ECO:0007669"/>
    <property type="project" value="UniProtKB-KW"/>
</dbReference>
<dbReference type="GeneTree" id="ENSGT00940000153724"/>
<comment type="similarity">
    <text evidence="2 14">Belongs to the class-I aminoacyl-tRNA synthetase family.</text>
</comment>
<dbReference type="InterPro" id="IPR001412">
    <property type="entry name" value="aa-tRNA-synth_I_CS"/>
</dbReference>
<keyword evidence="6 14" id="KW-0067">ATP-binding</keyword>
<dbReference type="CDD" id="cd00806">
    <property type="entry name" value="TrpRS_core"/>
    <property type="match status" value="1"/>
</dbReference>
<dbReference type="STRING" id="109280.ENSHCOP00000002443"/>
<comment type="subcellular location">
    <subcellularLocation>
        <location evidence="1">Mitochondrion matrix</location>
    </subcellularLocation>
</comment>
<keyword evidence="7 14" id="KW-0648">Protein biosynthesis</keyword>
<evidence type="ECO:0000256" key="10">
    <source>
        <dbReference type="ARBA" id="ARBA00049929"/>
    </source>
</evidence>
<dbReference type="FunFam" id="1.10.240.10:FF:000002">
    <property type="entry name" value="Tryptophan--tRNA ligase"/>
    <property type="match status" value="1"/>
</dbReference>
<evidence type="ECO:0000256" key="1">
    <source>
        <dbReference type="ARBA" id="ARBA00004305"/>
    </source>
</evidence>
<proteinExistence type="inferred from homology"/>
<reference evidence="15" key="2">
    <citation type="submission" date="2025-09" db="UniProtKB">
        <authorList>
            <consortium name="Ensembl"/>
        </authorList>
    </citation>
    <scope>IDENTIFICATION</scope>
</reference>
<comment type="function">
    <text evidence="11">Catalyzes the attachment of tryptophan to tRNA(Trp) in a two-step reaction: tryptophan is first activated by ATP to form Trp-AMP and then transferred to the acceptor end of tRNA(Trp).</text>
</comment>
<dbReference type="InterPro" id="IPR002306">
    <property type="entry name" value="Trp-tRNA-ligase"/>
</dbReference>
<dbReference type="AlphaFoldDB" id="A0A3Q2XE46"/>
<evidence type="ECO:0000256" key="2">
    <source>
        <dbReference type="ARBA" id="ARBA00005594"/>
    </source>
</evidence>
<protein>
    <recommendedName>
        <fullName evidence="12">Tryptophan--tRNA ligase, mitochondrial</fullName>
        <ecNumber evidence="3">6.1.1.2</ecNumber>
    </recommendedName>
    <alternativeName>
        <fullName evidence="13">(Mt)TrpRS</fullName>
    </alternativeName>
    <alternativeName>
        <fullName evidence="9">Tryptophanyl-tRNA synthetase</fullName>
    </alternativeName>
</protein>